<comment type="caution">
    <text evidence="2">The sequence shown here is derived from an EMBL/GenBank/DDBJ whole genome shotgun (WGS) entry which is preliminary data.</text>
</comment>
<reference evidence="2 3" key="1">
    <citation type="journal article" date="2020" name="Mol. Plant">
        <title>The Chromosome-Based Rubber Tree Genome Provides New Insights into Spurge Genome Evolution and Rubber Biosynthesis.</title>
        <authorList>
            <person name="Liu J."/>
            <person name="Shi C."/>
            <person name="Shi C.C."/>
            <person name="Li W."/>
            <person name="Zhang Q.J."/>
            <person name="Zhang Y."/>
            <person name="Li K."/>
            <person name="Lu H.F."/>
            <person name="Shi C."/>
            <person name="Zhu S.T."/>
            <person name="Xiao Z.Y."/>
            <person name="Nan H."/>
            <person name="Yue Y."/>
            <person name="Zhu X.G."/>
            <person name="Wu Y."/>
            <person name="Hong X.N."/>
            <person name="Fan G.Y."/>
            <person name="Tong Y."/>
            <person name="Zhang D."/>
            <person name="Mao C.L."/>
            <person name="Liu Y.L."/>
            <person name="Hao S.J."/>
            <person name="Liu W.Q."/>
            <person name="Lv M.Q."/>
            <person name="Zhang H.B."/>
            <person name="Liu Y."/>
            <person name="Hu-Tang G.R."/>
            <person name="Wang J.P."/>
            <person name="Wang J.H."/>
            <person name="Sun Y.H."/>
            <person name="Ni S.B."/>
            <person name="Chen W.B."/>
            <person name="Zhang X.C."/>
            <person name="Jiao Y.N."/>
            <person name="Eichler E.E."/>
            <person name="Li G.H."/>
            <person name="Liu X."/>
            <person name="Gao L.Z."/>
        </authorList>
    </citation>
    <scope>NUCLEOTIDE SEQUENCE [LARGE SCALE GENOMIC DNA]</scope>
    <source>
        <strain evidence="3">cv. GT1</strain>
        <tissue evidence="2">Leaf</tissue>
    </source>
</reference>
<dbReference type="EMBL" id="JAAGAX010000008">
    <property type="protein sequence ID" value="KAF2304927.1"/>
    <property type="molecule type" value="Genomic_DNA"/>
</dbReference>
<organism evidence="2 3">
    <name type="scientific">Hevea brasiliensis</name>
    <name type="common">Para rubber tree</name>
    <name type="synonym">Siphonia brasiliensis</name>
    <dbReference type="NCBI Taxonomy" id="3981"/>
    <lineage>
        <taxon>Eukaryota</taxon>
        <taxon>Viridiplantae</taxon>
        <taxon>Streptophyta</taxon>
        <taxon>Embryophyta</taxon>
        <taxon>Tracheophyta</taxon>
        <taxon>Spermatophyta</taxon>
        <taxon>Magnoliopsida</taxon>
        <taxon>eudicotyledons</taxon>
        <taxon>Gunneridae</taxon>
        <taxon>Pentapetalae</taxon>
        <taxon>rosids</taxon>
        <taxon>fabids</taxon>
        <taxon>Malpighiales</taxon>
        <taxon>Euphorbiaceae</taxon>
        <taxon>Crotonoideae</taxon>
        <taxon>Micrandreae</taxon>
        <taxon>Hevea</taxon>
    </lineage>
</organism>
<keyword evidence="1" id="KW-1133">Transmembrane helix</keyword>
<dbReference type="InterPro" id="IPR010325">
    <property type="entry name" value="Rhamnogal_lyase"/>
</dbReference>
<evidence type="ECO:0000313" key="3">
    <source>
        <dbReference type="Proteomes" id="UP000467840"/>
    </source>
</evidence>
<keyword evidence="1" id="KW-0472">Membrane</keyword>
<dbReference type="InterPro" id="IPR051850">
    <property type="entry name" value="Polysacch_Lyase_4"/>
</dbReference>
<sequence length="246" mass="28402">MRNDHLEVHIKSGVSGFYCYAIYERPAGCHAFCLAHMRMIFTLRQEKFHYMAISDTHRIMSMPENLLPGRGKRLIVPESEVDDKCQYSVDNKDIGVHRWISSDPIFGFWIIFRGLSILGANRFKWKFYHQECYSWGLWTGVQVLFVINLIALVTISAGSETQPGNLTYVPLRDNPTVREIGFPDRTAIGYYIPDMNPAFVNKLFINSPEKFRQYGLRDRCTDMHPGSDQTFKVGINDPKKIVPLLM</sequence>
<keyword evidence="1" id="KW-0812">Transmembrane</keyword>
<dbReference type="AlphaFoldDB" id="A0A6A6LWN7"/>
<keyword evidence="3" id="KW-1185">Reference proteome</keyword>
<proteinExistence type="predicted"/>
<evidence type="ECO:0000256" key="1">
    <source>
        <dbReference type="SAM" id="Phobius"/>
    </source>
</evidence>
<evidence type="ECO:0000313" key="2">
    <source>
        <dbReference type="EMBL" id="KAF2304927.1"/>
    </source>
</evidence>
<dbReference type="Proteomes" id="UP000467840">
    <property type="component" value="Chromosome 9"/>
</dbReference>
<protein>
    <submittedName>
        <fullName evidence="2">Uncharacterized protein</fullName>
    </submittedName>
</protein>
<name>A0A6A6LWN7_HEVBR</name>
<dbReference type="PANTHER" id="PTHR32018">
    <property type="entry name" value="RHAMNOGALACTURONATE LYASE FAMILY PROTEIN"/>
    <property type="match status" value="1"/>
</dbReference>
<feature type="transmembrane region" description="Helical" evidence="1">
    <location>
        <begin position="135"/>
        <end position="157"/>
    </location>
</feature>
<accession>A0A6A6LWN7</accession>
<dbReference type="PANTHER" id="PTHR32018:SF22">
    <property type="entry name" value="RHAMNOGALACTURONAN ENDOLYASE"/>
    <property type="match status" value="1"/>
</dbReference>
<gene>
    <name evidence="2" type="ORF">GH714_000513</name>
</gene>
<dbReference type="Pfam" id="PF06045">
    <property type="entry name" value="Rhamnogal_lyase"/>
    <property type="match status" value="1"/>
</dbReference>